<dbReference type="AlphaFoldDB" id="A0A8J5S0I0"/>
<feature type="region of interest" description="Disordered" evidence="1">
    <location>
        <begin position="1"/>
        <end position="103"/>
    </location>
</feature>
<comment type="caution">
    <text evidence="2">The sequence shown here is derived from an EMBL/GenBank/DDBJ whole genome shotgun (WGS) entry which is preliminary data.</text>
</comment>
<accession>A0A8J5S0I0</accession>
<name>A0A8J5S0I0_ZIZPA</name>
<evidence type="ECO:0000313" key="3">
    <source>
        <dbReference type="Proteomes" id="UP000729402"/>
    </source>
</evidence>
<dbReference type="Proteomes" id="UP000729402">
    <property type="component" value="Unassembled WGS sequence"/>
</dbReference>
<reference evidence="2" key="1">
    <citation type="journal article" date="2021" name="bioRxiv">
        <title>Whole Genome Assembly and Annotation of Northern Wild Rice, Zizania palustris L., Supports a Whole Genome Duplication in the Zizania Genus.</title>
        <authorList>
            <person name="Haas M."/>
            <person name="Kono T."/>
            <person name="Macchietto M."/>
            <person name="Millas R."/>
            <person name="McGilp L."/>
            <person name="Shao M."/>
            <person name="Duquette J."/>
            <person name="Hirsch C.N."/>
            <person name="Kimball J."/>
        </authorList>
    </citation>
    <scope>NUCLEOTIDE SEQUENCE</scope>
    <source>
        <tissue evidence="2">Fresh leaf tissue</tissue>
    </source>
</reference>
<proteinExistence type="predicted"/>
<sequence length="103" mass="11306">MVGHAMAVAGGRGGGTPEAGGGRQRQIRPPWLRVREGRRRSSAEGGRQRRSRPRRLRSRAEGDRRRRILAGVGWRRQIRLPSFGSGRREDGGARSDRPGVGSG</sequence>
<gene>
    <name evidence="2" type="ORF">GUJ93_ZPchr0004g40314</name>
</gene>
<feature type="compositionally biased region" description="Gly residues" evidence="1">
    <location>
        <begin position="10"/>
        <end position="23"/>
    </location>
</feature>
<feature type="compositionally biased region" description="Basic and acidic residues" evidence="1">
    <location>
        <begin position="86"/>
        <end position="97"/>
    </location>
</feature>
<feature type="compositionally biased region" description="Basic residues" evidence="1">
    <location>
        <begin position="48"/>
        <end position="57"/>
    </location>
</feature>
<evidence type="ECO:0000256" key="1">
    <source>
        <dbReference type="SAM" id="MobiDB-lite"/>
    </source>
</evidence>
<dbReference type="EMBL" id="JAAALK010000285">
    <property type="protein sequence ID" value="KAG8065900.1"/>
    <property type="molecule type" value="Genomic_DNA"/>
</dbReference>
<keyword evidence="3" id="KW-1185">Reference proteome</keyword>
<reference evidence="2" key="2">
    <citation type="submission" date="2021-02" db="EMBL/GenBank/DDBJ databases">
        <authorList>
            <person name="Kimball J.A."/>
            <person name="Haas M.W."/>
            <person name="Macchietto M."/>
            <person name="Kono T."/>
            <person name="Duquette J."/>
            <person name="Shao M."/>
        </authorList>
    </citation>
    <scope>NUCLEOTIDE SEQUENCE</scope>
    <source>
        <tissue evidence="2">Fresh leaf tissue</tissue>
    </source>
</reference>
<feature type="compositionally biased region" description="Basic and acidic residues" evidence="1">
    <location>
        <begin position="33"/>
        <end position="42"/>
    </location>
</feature>
<evidence type="ECO:0000313" key="2">
    <source>
        <dbReference type="EMBL" id="KAG8065900.1"/>
    </source>
</evidence>
<protein>
    <submittedName>
        <fullName evidence="2">Uncharacterized protein</fullName>
    </submittedName>
</protein>
<organism evidence="2 3">
    <name type="scientific">Zizania palustris</name>
    <name type="common">Northern wild rice</name>
    <dbReference type="NCBI Taxonomy" id="103762"/>
    <lineage>
        <taxon>Eukaryota</taxon>
        <taxon>Viridiplantae</taxon>
        <taxon>Streptophyta</taxon>
        <taxon>Embryophyta</taxon>
        <taxon>Tracheophyta</taxon>
        <taxon>Spermatophyta</taxon>
        <taxon>Magnoliopsida</taxon>
        <taxon>Liliopsida</taxon>
        <taxon>Poales</taxon>
        <taxon>Poaceae</taxon>
        <taxon>BOP clade</taxon>
        <taxon>Oryzoideae</taxon>
        <taxon>Oryzeae</taxon>
        <taxon>Zizaniinae</taxon>
        <taxon>Zizania</taxon>
    </lineage>
</organism>